<sequence length="324" mass="37480">MKAAIVTGQIPGCTTLPVGILQDEKNESCITTERKGQMKLTQTSGTMSSLVSDINPLDSASDLGSTITANTEDALTQKPVQQIRWQKLFRELPTELCLNIMAHLHKDPVSQICLGLAGRYWYNVFHMTKDEFLPDGTREYPIKLWPLNLGMQISTCEEYMWKGWYPWYDLDCSEPWAQTIQWNKSLGELLQNERWLWGDLWCCGGCLKYRPEEAFAKSEYEKSIKAKGLEEDWQVTVENVCEGITQQCRRCRAKAILLHVEKRDEWRENQIVEEERTSLGLRKLDWQNLIVDGDPLREKMTEQEFLEIVGGCEEWSEVFEQLGL</sequence>
<evidence type="ECO:0000313" key="1">
    <source>
        <dbReference type="EMBL" id="CZR65299.1"/>
    </source>
</evidence>
<dbReference type="OrthoDB" id="3507865at2759"/>
<dbReference type="AlphaFoldDB" id="A0A1L7XJT7"/>
<reference evidence="1 2" key="1">
    <citation type="submission" date="2016-03" db="EMBL/GenBank/DDBJ databases">
        <authorList>
            <person name="Ploux O."/>
        </authorList>
    </citation>
    <scope>NUCLEOTIDE SEQUENCE [LARGE SCALE GENOMIC DNA]</scope>
    <source>
        <strain evidence="1 2">UAMH 11012</strain>
    </source>
</reference>
<dbReference type="Proteomes" id="UP000184330">
    <property type="component" value="Unassembled WGS sequence"/>
</dbReference>
<protein>
    <submittedName>
        <fullName evidence="1">Uncharacterized protein</fullName>
    </submittedName>
</protein>
<proteinExistence type="predicted"/>
<keyword evidence="2" id="KW-1185">Reference proteome</keyword>
<evidence type="ECO:0000313" key="2">
    <source>
        <dbReference type="Proteomes" id="UP000184330"/>
    </source>
</evidence>
<organism evidence="1 2">
    <name type="scientific">Phialocephala subalpina</name>
    <dbReference type="NCBI Taxonomy" id="576137"/>
    <lineage>
        <taxon>Eukaryota</taxon>
        <taxon>Fungi</taxon>
        <taxon>Dikarya</taxon>
        <taxon>Ascomycota</taxon>
        <taxon>Pezizomycotina</taxon>
        <taxon>Leotiomycetes</taxon>
        <taxon>Helotiales</taxon>
        <taxon>Mollisiaceae</taxon>
        <taxon>Phialocephala</taxon>
        <taxon>Phialocephala fortinii species complex</taxon>
    </lineage>
</organism>
<name>A0A1L7XJT7_9HELO</name>
<gene>
    <name evidence="1" type="ORF">PAC_15199</name>
</gene>
<accession>A0A1L7XJT7</accession>
<dbReference type="EMBL" id="FJOG01000030">
    <property type="protein sequence ID" value="CZR65299.1"/>
    <property type="molecule type" value="Genomic_DNA"/>
</dbReference>